<dbReference type="Proteomes" id="UP000266841">
    <property type="component" value="Unassembled WGS sequence"/>
</dbReference>
<sequence length="556" mass="62464">MLYGAPNSTDKVGRRFVQIRCRTERPELSRGELASSMAWWVVASVLLEQLRESSKTGRECRAVSVVVEGSLLRPARAVERAVFRVQFFGFPRACRCRPSLPLLPGALSDLNLPGPQDPRSHRALPAPSHSQYPILLSGSSDGSAVGRGLRVIATAGSQTSKRAENCEEVERKLRAQRWEYRRPSSLCGQSINPPDIVRNMMVGLSRGRRILICALLAGAMVWKDVQLGSSSALITLTELSEASFVPSSVRPRNNQRVPISEDVRRKAGLFTTHSYCRMTRWLWTTKNTPSTKKTDKECYDQLQKPFWGRSLHNSTEQLEKANQLRNRDTVFVPHSAIETFVERILPDLTASIVVISGQTRKVPPANESAIQVLVRNPKIIRWFCQNLPIHGGSDPRHPKISPFPSLIFAGPMSSTNKARENITKSSPMTPPKYYKRMGKSMYILSPDGDRPECYRHYEALGMGTKPITELDPFLYRHFGSNVVYNTSDWNLTALNMTLDPKPVVNRNLVREAYWMEWANSEVGVSLTWNNYSNGNGLSAEETGLLNMMDWPVHASI</sequence>
<dbReference type="AlphaFoldDB" id="K0SNB7"/>
<evidence type="ECO:0000313" key="2">
    <source>
        <dbReference type="Proteomes" id="UP000266841"/>
    </source>
</evidence>
<proteinExistence type="predicted"/>
<comment type="caution">
    <text evidence="1">The sequence shown here is derived from an EMBL/GenBank/DDBJ whole genome shotgun (WGS) entry which is preliminary data.</text>
</comment>
<dbReference type="EMBL" id="AGNL01012715">
    <property type="protein sequence ID" value="EJK67723.1"/>
    <property type="molecule type" value="Genomic_DNA"/>
</dbReference>
<protein>
    <submittedName>
        <fullName evidence="1">Uncharacterized protein</fullName>
    </submittedName>
</protein>
<organism evidence="1 2">
    <name type="scientific">Thalassiosira oceanica</name>
    <name type="common">Marine diatom</name>
    <dbReference type="NCBI Taxonomy" id="159749"/>
    <lineage>
        <taxon>Eukaryota</taxon>
        <taxon>Sar</taxon>
        <taxon>Stramenopiles</taxon>
        <taxon>Ochrophyta</taxon>
        <taxon>Bacillariophyta</taxon>
        <taxon>Coscinodiscophyceae</taxon>
        <taxon>Thalassiosirophycidae</taxon>
        <taxon>Thalassiosirales</taxon>
        <taxon>Thalassiosiraceae</taxon>
        <taxon>Thalassiosira</taxon>
    </lineage>
</organism>
<accession>K0SNB7</accession>
<evidence type="ECO:0000313" key="1">
    <source>
        <dbReference type="EMBL" id="EJK67723.1"/>
    </source>
</evidence>
<reference evidence="1 2" key="1">
    <citation type="journal article" date="2012" name="Genome Biol.">
        <title>Genome and low-iron response of an oceanic diatom adapted to chronic iron limitation.</title>
        <authorList>
            <person name="Lommer M."/>
            <person name="Specht M."/>
            <person name="Roy A.S."/>
            <person name="Kraemer L."/>
            <person name="Andreson R."/>
            <person name="Gutowska M.A."/>
            <person name="Wolf J."/>
            <person name="Bergner S.V."/>
            <person name="Schilhabel M.B."/>
            <person name="Klostermeier U.C."/>
            <person name="Beiko R.G."/>
            <person name="Rosenstiel P."/>
            <person name="Hippler M."/>
            <person name="Laroche J."/>
        </authorList>
    </citation>
    <scope>NUCLEOTIDE SEQUENCE [LARGE SCALE GENOMIC DNA]</scope>
    <source>
        <strain evidence="1 2">CCMP1005</strain>
    </source>
</reference>
<keyword evidence="2" id="KW-1185">Reference proteome</keyword>
<name>K0SNB7_THAOC</name>
<gene>
    <name evidence="1" type="ORF">THAOC_11208</name>
</gene>
<dbReference type="OrthoDB" id="45254at2759"/>